<keyword evidence="6" id="KW-1185">Reference proteome</keyword>
<evidence type="ECO:0000313" key="5">
    <source>
        <dbReference type="EMBL" id="SUI50554.1"/>
    </source>
</evidence>
<dbReference type="Pfam" id="PF13411">
    <property type="entry name" value="MerR_1"/>
    <property type="match status" value="1"/>
</dbReference>
<dbReference type="SUPFAM" id="SSF46955">
    <property type="entry name" value="Putative DNA-binding domain"/>
    <property type="match status" value="1"/>
</dbReference>
<reference evidence="5 6" key="1">
    <citation type="submission" date="2018-06" db="EMBL/GenBank/DDBJ databases">
        <authorList>
            <consortium name="Pathogen Informatics"/>
            <person name="Doyle S."/>
        </authorList>
    </citation>
    <scope>NUCLEOTIDE SEQUENCE [LARGE SCALE GENOMIC DNA]</scope>
    <source>
        <strain evidence="5 6">NCTC10738</strain>
    </source>
</reference>
<dbReference type="InterPro" id="IPR047057">
    <property type="entry name" value="MerR_fam"/>
</dbReference>
<protein>
    <submittedName>
        <fullName evidence="5">HTH-type transcriptional repressor YcgE</fullName>
    </submittedName>
</protein>
<dbReference type="Gene3D" id="1.10.1660.10">
    <property type="match status" value="1"/>
</dbReference>
<evidence type="ECO:0000259" key="4">
    <source>
        <dbReference type="PROSITE" id="PS50937"/>
    </source>
</evidence>
<dbReference type="Proteomes" id="UP000254069">
    <property type="component" value="Unassembled WGS sequence"/>
</dbReference>
<evidence type="ECO:0000256" key="1">
    <source>
        <dbReference type="ARBA" id="ARBA00023015"/>
    </source>
</evidence>
<gene>
    <name evidence="5" type="primary">ycgE</name>
    <name evidence="5" type="ORF">NCTC10738_00527</name>
</gene>
<sequence>MPTDNIANLSIGEVARLTGVNPVTLRAWQRRFGLVIPQRTPKGHRLYTQEQVQQIREILSWLEQGVAISKVKPLLSGQTEKQLQQENEDDDWLKFSSSLTEAALSLSSARFGRLLDEFSALYPIALCCRRLRHWLQVLDTQLDERLDGALVRSWLESRLAHYVGARSEQLLRQKPRWQLLYLPLGKQPTWSEILLQLELITRGVSLLPLNIEEPLEGQGLQLLAHRLPLQGLLLLPPSQLPGSSVKALFQLASALDYPLILSGDYVAAHANAFEHYAKELAVTEKGANKNREPVKNPVLCSSNAAILALLAQAESASKQPEDK</sequence>
<proteinExistence type="predicted"/>
<dbReference type="SMART" id="SM00422">
    <property type="entry name" value="HTH_MERR"/>
    <property type="match status" value="1"/>
</dbReference>
<dbReference type="PROSITE" id="PS50937">
    <property type="entry name" value="HTH_MERR_2"/>
    <property type="match status" value="1"/>
</dbReference>
<keyword evidence="2" id="KW-0238">DNA-binding</keyword>
<evidence type="ECO:0000256" key="2">
    <source>
        <dbReference type="ARBA" id="ARBA00023125"/>
    </source>
</evidence>
<accession>A0A379YWI3</accession>
<dbReference type="AlphaFoldDB" id="A0A379YWI3"/>
<dbReference type="PANTHER" id="PTHR30204:SF67">
    <property type="entry name" value="HTH-TYPE TRANSCRIPTIONAL REGULATOR MLRA-RELATED"/>
    <property type="match status" value="1"/>
</dbReference>
<keyword evidence="1" id="KW-0805">Transcription regulation</keyword>
<dbReference type="GO" id="GO:0003677">
    <property type="term" value="F:DNA binding"/>
    <property type="evidence" value="ECO:0007669"/>
    <property type="project" value="UniProtKB-KW"/>
</dbReference>
<feature type="domain" description="HTH merR-type" evidence="4">
    <location>
        <begin position="8"/>
        <end position="77"/>
    </location>
</feature>
<dbReference type="EMBL" id="UGYO01000001">
    <property type="protein sequence ID" value="SUI50554.1"/>
    <property type="molecule type" value="Genomic_DNA"/>
</dbReference>
<organism evidence="5 6">
    <name type="scientific">Shewanella algae</name>
    <dbReference type="NCBI Taxonomy" id="38313"/>
    <lineage>
        <taxon>Bacteria</taxon>
        <taxon>Pseudomonadati</taxon>
        <taxon>Pseudomonadota</taxon>
        <taxon>Gammaproteobacteria</taxon>
        <taxon>Alteromonadales</taxon>
        <taxon>Shewanellaceae</taxon>
        <taxon>Shewanella</taxon>
    </lineage>
</organism>
<dbReference type="PANTHER" id="PTHR30204">
    <property type="entry name" value="REDOX-CYCLING DRUG-SENSING TRANSCRIPTIONAL ACTIVATOR SOXR"/>
    <property type="match status" value="1"/>
</dbReference>
<dbReference type="KEGG" id="salg:BS332_12630"/>
<dbReference type="GO" id="GO:0003700">
    <property type="term" value="F:DNA-binding transcription factor activity"/>
    <property type="evidence" value="ECO:0007669"/>
    <property type="project" value="InterPro"/>
</dbReference>
<name>A0A379YWI3_9GAMM</name>
<keyword evidence="3" id="KW-0804">Transcription</keyword>
<evidence type="ECO:0000256" key="3">
    <source>
        <dbReference type="ARBA" id="ARBA00023163"/>
    </source>
</evidence>
<dbReference type="InterPro" id="IPR009061">
    <property type="entry name" value="DNA-bd_dom_put_sf"/>
</dbReference>
<dbReference type="CDD" id="cd01104">
    <property type="entry name" value="HTH_MlrA-CarA"/>
    <property type="match status" value="1"/>
</dbReference>
<dbReference type="RefSeq" id="WP_109248196.1">
    <property type="nucleotide sequence ID" value="NZ_AP024609.1"/>
</dbReference>
<dbReference type="InterPro" id="IPR000551">
    <property type="entry name" value="MerR-type_HTH_dom"/>
</dbReference>
<evidence type="ECO:0000313" key="6">
    <source>
        <dbReference type="Proteomes" id="UP000254069"/>
    </source>
</evidence>
<dbReference type="PROSITE" id="PS00552">
    <property type="entry name" value="HTH_MERR_1"/>
    <property type="match status" value="1"/>
</dbReference>